<organism evidence="1">
    <name type="scientific">Rhizophora mucronata</name>
    <name type="common">Asiatic mangrove</name>
    <dbReference type="NCBI Taxonomy" id="61149"/>
    <lineage>
        <taxon>Eukaryota</taxon>
        <taxon>Viridiplantae</taxon>
        <taxon>Streptophyta</taxon>
        <taxon>Embryophyta</taxon>
        <taxon>Tracheophyta</taxon>
        <taxon>Spermatophyta</taxon>
        <taxon>Magnoliopsida</taxon>
        <taxon>eudicotyledons</taxon>
        <taxon>Gunneridae</taxon>
        <taxon>Pentapetalae</taxon>
        <taxon>rosids</taxon>
        <taxon>fabids</taxon>
        <taxon>Malpighiales</taxon>
        <taxon>Rhizophoraceae</taxon>
        <taxon>Rhizophora</taxon>
    </lineage>
</organism>
<sequence length="75" mass="8647">MISLPSRRCLCIPDRRFAERHRTKVARKRAEKQIMLIVSKAEEAGEVGGRDKVWLLFYGLCLDGAQFTQTLKKLI</sequence>
<dbReference type="EMBL" id="GGEC01019530">
    <property type="protein sequence ID" value="MBX00014.1"/>
    <property type="molecule type" value="Transcribed_RNA"/>
</dbReference>
<proteinExistence type="predicted"/>
<dbReference type="AlphaFoldDB" id="A0A2P2K2R1"/>
<protein>
    <submittedName>
        <fullName evidence="1">Uncharacterized protein</fullName>
    </submittedName>
</protein>
<reference evidence="1" key="1">
    <citation type="submission" date="2018-02" db="EMBL/GenBank/DDBJ databases">
        <title>Rhizophora mucronata_Transcriptome.</title>
        <authorList>
            <person name="Meera S.P."/>
            <person name="Sreeshan A."/>
            <person name="Augustine A."/>
        </authorList>
    </citation>
    <scope>NUCLEOTIDE SEQUENCE</scope>
    <source>
        <tissue evidence="1">Leaf</tissue>
    </source>
</reference>
<accession>A0A2P2K2R1</accession>
<evidence type="ECO:0000313" key="1">
    <source>
        <dbReference type="EMBL" id="MBX00014.1"/>
    </source>
</evidence>
<name>A0A2P2K2R1_RHIMU</name>